<feature type="binding site" evidence="3">
    <location>
        <position position="164"/>
    </location>
    <ligand>
        <name>ATP</name>
        <dbReference type="ChEBI" id="CHEBI:30616"/>
    </ligand>
</feature>
<dbReference type="EMBL" id="SMFV01000002">
    <property type="protein sequence ID" value="TCK05252.1"/>
    <property type="molecule type" value="Genomic_DNA"/>
</dbReference>
<evidence type="ECO:0000259" key="5">
    <source>
        <dbReference type="Pfam" id="PF22082"/>
    </source>
</evidence>
<dbReference type="Gene3D" id="3.40.50.620">
    <property type="entry name" value="HUPs"/>
    <property type="match status" value="1"/>
</dbReference>
<dbReference type="InterPro" id="IPR011063">
    <property type="entry name" value="TilS/TtcA_N"/>
</dbReference>
<evidence type="ECO:0000256" key="1">
    <source>
        <dbReference type="ARBA" id="ARBA00022679"/>
    </source>
</evidence>
<dbReference type="SUPFAM" id="SSF52402">
    <property type="entry name" value="Adenine nucleotide alpha hydrolases-like"/>
    <property type="match status" value="1"/>
</dbReference>
<dbReference type="Proteomes" id="UP000295777">
    <property type="component" value="Unassembled WGS sequence"/>
</dbReference>
<dbReference type="GO" id="GO:0016740">
    <property type="term" value="F:transferase activity"/>
    <property type="evidence" value="ECO:0007669"/>
    <property type="project" value="UniProtKB-KW"/>
</dbReference>
<dbReference type="GO" id="GO:0002143">
    <property type="term" value="P:tRNA wobble position uridine thiolation"/>
    <property type="evidence" value="ECO:0007669"/>
    <property type="project" value="TreeGrafter"/>
</dbReference>
<dbReference type="AlphaFoldDB" id="A0A4R1GLK4"/>
<keyword evidence="7" id="KW-1185">Reference proteome</keyword>
<evidence type="ECO:0000256" key="3">
    <source>
        <dbReference type="PIRSR" id="PIRSR004976-51"/>
    </source>
</evidence>
<reference evidence="6 7" key="1">
    <citation type="submission" date="2019-03" db="EMBL/GenBank/DDBJ databases">
        <title>Genomic Encyclopedia of Archaeal and Bacterial Type Strains, Phase II (KMG-II): from individual species to whole genera.</title>
        <authorList>
            <person name="Goeker M."/>
        </authorList>
    </citation>
    <scope>NUCLEOTIDE SEQUENCE [LARGE SCALE GENOMIC DNA]</scope>
    <source>
        <strain evidence="6 7">DSM 24425</strain>
    </source>
</reference>
<evidence type="ECO:0000313" key="7">
    <source>
        <dbReference type="Proteomes" id="UP000295777"/>
    </source>
</evidence>
<feature type="binding site" evidence="2">
    <location>
        <position position="284"/>
    </location>
    <ligand>
        <name>Zn(2+)</name>
        <dbReference type="ChEBI" id="CHEBI:29105"/>
        <label>2</label>
    </ligand>
</feature>
<feature type="binding site" evidence="3">
    <location>
        <position position="64"/>
    </location>
    <ligand>
        <name>ATP</name>
        <dbReference type="ChEBI" id="CHEBI:30616"/>
    </ligand>
</feature>
<organism evidence="6 7">
    <name type="scientific">Phorcysia thermohydrogeniphila</name>
    <dbReference type="NCBI Taxonomy" id="936138"/>
    <lineage>
        <taxon>Bacteria</taxon>
        <taxon>Pseudomonadati</taxon>
        <taxon>Aquificota</taxon>
        <taxon>Aquificia</taxon>
        <taxon>Desulfurobacteriales</taxon>
        <taxon>Desulfurobacteriaceae</taxon>
        <taxon>Phorcysia</taxon>
    </lineage>
</organism>
<feature type="binding site" evidence="3">
    <location>
        <position position="169"/>
    </location>
    <ligand>
        <name>ATP</name>
        <dbReference type="ChEBI" id="CHEBI:30616"/>
    </ligand>
</feature>
<dbReference type="Pfam" id="PF22082">
    <property type="entry name" value="TtuA_LIM_N"/>
    <property type="match status" value="1"/>
</dbReference>
<accession>A0A4R1GLK4</accession>
<dbReference type="PANTHER" id="PTHR11807">
    <property type="entry name" value="ATPASES OF THE PP SUPERFAMILY-RELATED"/>
    <property type="match status" value="1"/>
</dbReference>
<evidence type="ECO:0000259" key="4">
    <source>
        <dbReference type="Pfam" id="PF01171"/>
    </source>
</evidence>
<feature type="domain" description="tRNA(Ile)-lysidine/2-thiocytidine synthase N-terminal" evidence="4">
    <location>
        <begin position="54"/>
        <end position="227"/>
    </location>
</feature>
<proteinExistence type="predicted"/>
<dbReference type="PIRSF" id="PIRSF004976">
    <property type="entry name" value="ATPase_YdaO"/>
    <property type="match status" value="1"/>
</dbReference>
<dbReference type="InterPro" id="IPR035107">
    <property type="entry name" value="tRNA_thiolation_TtcA_Ctu1"/>
</dbReference>
<dbReference type="PANTHER" id="PTHR11807:SF27">
    <property type="entry name" value="TRNA-5-METHYLURIDINE(54) 2-SULFURTRANSFERASE"/>
    <property type="match status" value="1"/>
</dbReference>
<keyword evidence="2" id="KW-0479">Metal-binding</keyword>
<gene>
    <name evidence="6" type="ORF">CLV27_0678</name>
</gene>
<sequence length="309" mass="35702">MNCKICKSKGKRTKAVIYIRHHRLALCEEHFISWFEKQTQRTIKTFRMFSKKDKVLVAVSGGKDSLSLWLALHRLGYETYGFHVSLGIEEWEFSRKSLEICQKFAERIGRPLMVFNLREEFGYSINEIAKGAGRKDVCSVCGTFKRYIMNKVCREKGFKVVATGHNLDDESALLLSNTIRWEIGYLGRQHPVLPESNGFARRVKPFCFFTEKETVSYAIVNGIEYMETGCPNAKEATSKLFKKALAMLEHEMPGTKLRFYKEFLKKGRPLFERELKEQLVLKECEVCGMPTTAPVCSVCRTLMKLKERC</sequence>
<dbReference type="InterPro" id="IPR014729">
    <property type="entry name" value="Rossmann-like_a/b/a_fold"/>
</dbReference>
<keyword evidence="3" id="KW-0067">ATP-binding</keyword>
<feature type="binding site" evidence="2">
    <location>
        <position position="3"/>
    </location>
    <ligand>
        <name>Zn(2+)</name>
        <dbReference type="ChEBI" id="CHEBI:29105"/>
        <label>1</label>
    </ligand>
</feature>
<dbReference type="CDD" id="cd01993">
    <property type="entry name" value="TtuA-like"/>
    <property type="match status" value="1"/>
</dbReference>
<dbReference type="GO" id="GO:0046872">
    <property type="term" value="F:metal ion binding"/>
    <property type="evidence" value="ECO:0007669"/>
    <property type="project" value="UniProtKB-KW"/>
</dbReference>
<name>A0A4R1GLK4_9BACT</name>
<dbReference type="InterPro" id="IPR054306">
    <property type="entry name" value="TtuA-like_LIM_N"/>
</dbReference>
<keyword evidence="1" id="KW-0808">Transferase</keyword>
<evidence type="ECO:0000256" key="2">
    <source>
        <dbReference type="PIRSR" id="PIRSR004976-50"/>
    </source>
</evidence>
<feature type="binding site" evidence="2">
    <location>
        <position position="287"/>
    </location>
    <ligand>
        <name>Zn(2+)</name>
        <dbReference type="ChEBI" id="CHEBI:29105"/>
        <label>2</label>
    </ligand>
</feature>
<comment type="caution">
    <text evidence="6">The sequence shown here is derived from an EMBL/GenBank/DDBJ whole genome shotgun (WGS) entry which is preliminary data.</text>
</comment>
<feature type="binding site" evidence="2">
    <location>
        <position position="30"/>
    </location>
    <ligand>
        <name>Zn(2+)</name>
        <dbReference type="ChEBI" id="CHEBI:29105"/>
        <label>1</label>
    </ligand>
</feature>
<protein>
    <submittedName>
        <fullName evidence="6">Uncharacterized protein (TIGR00269 family)</fullName>
    </submittedName>
</protein>
<dbReference type="RefSeq" id="WP_132525809.1">
    <property type="nucleotide sequence ID" value="NZ_SMFV01000002.1"/>
</dbReference>
<dbReference type="GO" id="GO:0002144">
    <property type="term" value="C:cytosolic tRNA wobble base thiouridylase complex"/>
    <property type="evidence" value="ECO:0007669"/>
    <property type="project" value="TreeGrafter"/>
</dbReference>
<feature type="binding site" evidence="3">
    <location>
        <position position="84"/>
    </location>
    <ligand>
        <name>ATP</name>
        <dbReference type="ChEBI" id="CHEBI:30616"/>
    </ligand>
</feature>
<feature type="binding site" evidence="2">
    <location>
        <position position="27"/>
    </location>
    <ligand>
        <name>Zn(2+)</name>
        <dbReference type="ChEBI" id="CHEBI:29105"/>
        <label>1</label>
    </ligand>
</feature>
<feature type="binding site" evidence="2">
    <location>
        <position position="296"/>
    </location>
    <ligand>
        <name>Zn(2+)</name>
        <dbReference type="ChEBI" id="CHEBI:29105"/>
        <label>2</label>
    </ligand>
</feature>
<feature type="binding site" evidence="2">
    <location>
        <position position="6"/>
    </location>
    <ligand>
        <name>Zn(2+)</name>
        <dbReference type="ChEBI" id="CHEBI:29105"/>
        <label>1</label>
    </ligand>
</feature>
<dbReference type="GO" id="GO:0000049">
    <property type="term" value="F:tRNA binding"/>
    <property type="evidence" value="ECO:0007669"/>
    <property type="project" value="TreeGrafter"/>
</dbReference>
<keyword evidence="2" id="KW-0862">Zinc</keyword>
<dbReference type="GO" id="GO:0005524">
    <property type="term" value="F:ATP binding"/>
    <property type="evidence" value="ECO:0007669"/>
    <property type="project" value="UniProtKB-KW"/>
</dbReference>
<feature type="binding site" evidence="2">
    <location>
        <position position="299"/>
    </location>
    <ligand>
        <name>Zn(2+)</name>
        <dbReference type="ChEBI" id="CHEBI:29105"/>
        <label>2</label>
    </ligand>
</feature>
<evidence type="ECO:0000313" key="6">
    <source>
        <dbReference type="EMBL" id="TCK05252.1"/>
    </source>
</evidence>
<dbReference type="OrthoDB" id="9801054at2"/>
<feature type="binding site" evidence="3">
    <location>
        <begin position="58"/>
        <end position="60"/>
    </location>
    <ligand>
        <name>ATP</name>
        <dbReference type="ChEBI" id="CHEBI:30616"/>
    </ligand>
</feature>
<dbReference type="Pfam" id="PF01171">
    <property type="entry name" value="ATP_bind_3"/>
    <property type="match status" value="1"/>
</dbReference>
<feature type="domain" description="2-thiouridine synthetase TtuA-like N-terminal LIM" evidence="5">
    <location>
        <begin position="3"/>
        <end position="32"/>
    </location>
</feature>
<keyword evidence="3" id="KW-0547">Nucleotide-binding</keyword>